<proteinExistence type="predicted"/>
<protein>
    <submittedName>
        <fullName evidence="1">Uncharacterized protein</fullName>
    </submittedName>
</protein>
<keyword evidence="2" id="KW-1185">Reference proteome</keyword>
<organism evidence="1 2">
    <name type="scientific">Rubinisphaera italica</name>
    <dbReference type="NCBI Taxonomy" id="2527969"/>
    <lineage>
        <taxon>Bacteria</taxon>
        <taxon>Pseudomonadati</taxon>
        <taxon>Planctomycetota</taxon>
        <taxon>Planctomycetia</taxon>
        <taxon>Planctomycetales</taxon>
        <taxon>Planctomycetaceae</taxon>
        <taxon>Rubinisphaera</taxon>
    </lineage>
</organism>
<accession>A0A5C5XMP0</accession>
<reference evidence="1 2" key="1">
    <citation type="submission" date="2019-02" db="EMBL/GenBank/DDBJ databases">
        <title>Deep-cultivation of Planctomycetes and their phenomic and genomic characterization uncovers novel biology.</title>
        <authorList>
            <person name="Wiegand S."/>
            <person name="Jogler M."/>
            <person name="Boedeker C."/>
            <person name="Pinto D."/>
            <person name="Vollmers J."/>
            <person name="Rivas-Marin E."/>
            <person name="Kohn T."/>
            <person name="Peeters S.H."/>
            <person name="Heuer A."/>
            <person name="Rast P."/>
            <person name="Oberbeckmann S."/>
            <person name="Bunk B."/>
            <person name="Jeske O."/>
            <person name="Meyerdierks A."/>
            <person name="Storesund J.E."/>
            <person name="Kallscheuer N."/>
            <person name="Luecker S."/>
            <person name="Lage O.M."/>
            <person name="Pohl T."/>
            <person name="Merkel B.J."/>
            <person name="Hornburger P."/>
            <person name="Mueller R.-W."/>
            <person name="Bruemmer F."/>
            <person name="Labrenz M."/>
            <person name="Spormann A.M."/>
            <person name="Op Den Camp H."/>
            <person name="Overmann J."/>
            <person name="Amann R."/>
            <person name="Jetten M.S.M."/>
            <person name="Mascher T."/>
            <person name="Medema M.H."/>
            <person name="Devos D.P."/>
            <person name="Kaster A.-K."/>
            <person name="Ovreas L."/>
            <person name="Rohde M."/>
            <person name="Galperin M.Y."/>
            <person name="Jogler C."/>
        </authorList>
    </citation>
    <scope>NUCLEOTIDE SEQUENCE [LARGE SCALE GENOMIC DNA]</scope>
    <source>
        <strain evidence="1 2">Pan54</strain>
    </source>
</reference>
<evidence type="ECO:0000313" key="1">
    <source>
        <dbReference type="EMBL" id="TWT64466.1"/>
    </source>
</evidence>
<comment type="caution">
    <text evidence="1">The sequence shown here is derived from an EMBL/GenBank/DDBJ whole genome shotgun (WGS) entry which is preliminary data.</text>
</comment>
<name>A0A5C5XMP0_9PLAN</name>
<evidence type="ECO:0000313" key="2">
    <source>
        <dbReference type="Proteomes" id="UP000316095"/>
    </source>
</evidence>
<dbReference type="EMBL" id="SJPG01000001">
    <property type="protein sequence ID" value="TWT64466.1"/>
    <property type="molecule type" value="Genomic_DNA"/>
</dbReference>
<dbReference type="Proteomes" id="UP000316095">
    <property type="component" value="Unassembled WGS sequence"/>
</dbReference>
<sequence length="171" mass="19229">MISATSPAMHQSAKALNRIRVNSYLLRLKMLSRVSLCSCGFLNLEHGFIKMPILPNFLLMIILMIKHIVPGWFSGKLTGDSKAGCYSATCFDRMRVIAVTDGNEPPFFTVALCSSGLKSFLAVRLCLDFTVFSLNSWNFSQLIEPENLRTHGRIKQQLWPVDEIQNISLCN</sequence>
<dbReference type="AlphaFoldDB" id="A0A5C5XMP0"/>
<gene>
    <name evidence="1" type="ORF">Pan54_52300</name>
</gene>